<dbReference type="GO" id="GO:0032790">
    <property type="term" value="P:ribosome disassembly"/>
    <property type="evidence" value="ECO:0007669"/>
    <property type="project" value="TreeGrafter"/>
</dbReference>
<reference evidence="6" key="1">
    <citation type="submission" date="2021-01" db="EMBL/GenBank/DDBJ databases">
        <authorList>
            <person name="Kaushik A."/>
        </authorList>
    </citation>
    <scope>NUCLEOTIDE SEQUENCE</scope>
    <source>
        <strain evidence="6">AG1-1C</strain>
    </source>
</reference>
<keyword evidence="3" id="KW-0342">GTP-binding</keyword>
<dbReference type="InterPro" id="IPR035647">
    <property type="entry name" value="EFG_III/V"/>
</dbReference>
<evidence type="ECO:0000256" key="4">
    <source>
        <dbReference type="SAM" id="MobiDB-lite"/>
    </source>
</evidence>
<dbReference type="Pfam" id="PF14492">
    <property type="entry name" value="EFG_III"/>
    <property type="match status" value="1"/>
</dbReference>
<dbReference type="SUPFAM" id="SSF54980">
    <property type="entry name" value="EF-G C-terminal domain-like"/>
    <property type="match status" value="2"/>
</dbReference>
<dbReference type="Gene3D" id="3.30.70.870">
    <property type="entry name" value="Elongation Factor G (Translational Gtpase), domain 3"/>
    <property type="match status" value="1"/>
</dbReference>
<dbReference type="InterPro" id="IPR031157">
    <property type="entry name" value="G_TR_CS"/>
</dbReference>
<evidence type="ECO:0000256" key="3">
    <source>
        <dbReference type="ARBA" id="ARBA00023134"/>
    </source>
</evidence>
<dbReference type="Gene3D" id="3.30.70.240">
    <property type="match status" value="1"/>
</dbReference>
<dbReference type="SUPFAM" id="SSF52540">
    <property type="entry name" value="P-loop containing nucleoside triphosphate hydrolases"/>
    <property type="match status" value="1"/>
</dbReference>
<accession>A0A8H2WZ95</accession>
<evidence type="ECO:0000256" key="2">
    <source>
        <dbReference type="ARBA" id="ARBA00022917"/>
    </source>
</evidence>
<dbReference type="GO" id="GO:0005525">
    <property type="term" value="F:GTP binding"/>
    <property type="evidence" value="ECO:0007669"/>
    <property type="project" value="UniProtKB-KW"/>
</dbReference>
<gene>
    <name evidence="6" type="ORF">RDB_LOCUS69876</name>
</gene>
<keyword evidence="2" id="KW-0648">Protein biosynthesis</keyword>
<dbReference type="GO" id="GO:0032543">
    <property type="term" value="P:mitochondrial translation"/>
    <property type="evidence" value="ECO:0007669"/>
    <property type="project" value="TreeGrafter"/>
</dbReference>
<dbReference type="Gene3D" id="3.40.50.300">
    <property type="entry name" value="P-loop containing nucleotide triphosphate hydrolases"/>
    <property type="match status" value="1"/>
</dbReference>
<dbReference type="InterPro" id="IPR035649">
    <property type="entry name" value="EFG_V"/>
</dbReference>
<evidence type="ECO:0000313" key="6">
    <source>
        <dbReference type="EMBL" id="CAE6412159.1"/>
    </source>
</evidence>
<dbReference type="InterPro" id="IPR009000">
    <property type="entry name" value="Transl_B-barrel_sf"/>
</dbReference>
<dbReference type="GO" id="GO:0005739">
    <property type="term" value="C:mitochondrion"/>
    <property type="evidence" value="ECO:0007669"/>
    <property type="project" value="TreeGrafter"/>
</dbReference>
<dbReference type="Pfam" id="PF00009">
    <property type="entry name" value="GTP_EFTU"/>
    <property type="match status" value="1"/>
</dbReference>
<feature type="compositionally biased region" description="Polar residues" evidence="4">
    <location>
        <begin position="467"/>
        <end position="476"/>
    </location>
</feature>
<dbReference type="Proteomes" id="UP000663846">
    <property type="component" value="Unassembled WGS sequence"/>
</dbReference>
<dbReference type="Pfam" id="PF22042">
    <property type="entry name" value="EF-G_D2"/>
    <property type="match status" value="1"/>
</dbReference>
<comment type="caution">
    <text evidence="6">The sequence shown here is derived from an EMBL/GenBank/DDBJ whole genome shotgun (WGS) entry which is preliminary data.</text>
</comment>
<dbReference type="PANTHER" id="PTHR43261:SF1">
    <property type="entry name" value="RIBOSOME-RELEASING FACTOR 2, MITOCHONDRIAL"/>
    <property type="match status" value="1"/>
</dbReference>
<dbReference type="GO" id="GO:0003924">
    <property type="term" value="F:GTPase activity"/>
    <property type="evidence" value="ECO:0007669"/>
    <property type="project" value="InterPro"/>
</dbReference>
<proteinExistence type="predicted"/>
<dbReference type="Pfam" id="PF00679">
    <property type="entry name" value="EFG_C"/>
    <property type="match status" value="1"/>
</dbReference>
<sequence>MLISLGRRLVSHKWRLKSSTPTYLSRNGSTSSSTGGPTLSDPDNIRNTALLAHIDSGKTTLTESILTASSYKPSAGTVDTGSTTTDFLPAERERGITIQSASIPVTWREWTFNLIDTPGHADFGMEVESASRVIDGAVVLLDAVEGVESQTKGVWNQLDRHQVPTRFMFINKLDRPGASLPSSISSILAHRLHPSPTLLTLPVASFDQGHYKRGEPGIEGLVDLIKWEVWKWPTTQSAELNHPPERIPLPITESELNNNSVFSPEHPLLKELLPAREALLDNLSLRSTDLESALLDSPPDESPYLSVSAPQIISSLRSLVAKQDILPVFCGAAAKHIGTSLLLDYVGELLASPRDVRLEGATESGSEVQMLAWKVAWDKRKGWMTFVRVYSGSLTRNVTLVNTTTHEKERISKILLLYADEPREVDSLPFGSVGVLLGLKHTRTGDTLVAATLDHQSHRQHKAPKGKTSSEQSQPSPLALRSITPPPAVISASVVPQAHADIQPVTDALLALSRTDPSLRITEDTTEGQTLVHGLGALHLEIAEGRLKEEWGVRASFGKRRVTYREGFVGDTVEVDEVLERDVGGVRVSARVRLAVRSLTQEEGEGDPAWGGNVVSSEDGTLLQAPAMASDTTVPVDPVLLGIQTALSASPHTSLALTRAHITILEAPSTNVTNPLAAGAGAQALRTAIEEVGPGAVVEPFVNVRVRVGEEAVGKIVKDLTECGGEIADLGVEAINDAEVGTFDATGVYIPPAIVSPASGVSNTSRVGGIGVKRTIHAVAPLSQMLDYSNRLRALSAGTGQFEMESAGFREVNDMRRREILVEIGRA</sequence>
<evidence type="ECO:0000256" key="1">
    <source>
        <dbReference type="ARBA" id="ARBA00022741"/>
    </source>
</evidence>
<dbReference type="InterPro" id="IPR000640">
    <property type="entry name" value="EFG_V-like"/>
</dbReference>
<dbReference type="SUPFAM" id="SSF50447">
    <property type="entry name" value="Translation proteins"/>
    <property type="match status" value="1"/>
</dbReference>
<dbReference type="AlphaFoldDB" id="A0A8H2WZ95"/>
<feature type="compositionally biased region" description="Low complexity" evidence="4">
    <location>
        <begin position="28"/>
        <end position="40"/>
    </location>
</feature>
<organism evidence="6 7">
    <name type="scientific">Rhizoctonia solani</name>
    <dbReference type="NCBI Taxonomy" id="456999"/>
    <lineage>
        <taxon>Eukaryota</taxon>
        <taxon>Fungi</taxon>
        <taxon>Dikarya</taxon>
        <taxon>Basidiomycota</taxon>
        <taxon>Agaricomycotina</taxon>
        <taxon>Agaricomycetes</taxon>
        <taxon>Cantharellales</taxon>
        <taxon>Ceratobasidiaceae</taxon>
        <taxon>Rhizoctonia</taxon>
    </lineage>
</organism>
<dbReference type="CDD" id="cd03713">
    <property type="entry name" value="EFG_mtEFG_C"/>
    <property type="match status" value="1"/>
</dbReference>
<feature type="domain" description="Tr-type G" evidence="5">
    <location>
        <begin position="43"/>
        <end position="354"/>
    </location>
</feature>
<dbReference type="EMBL" id="CAJMWS010000313">
    <property type="protein sequence ID" value="CAE6412159.1"/>
    <property type="molecule type" value="Genomic_DNA"/>
</dbReference>
<keyword evidence="1" id="KW-0547">Nucleotide-binding</keyword>
<name>A0A8H2WZ95_9AGAM</name>
<dbReference type="InterPro" id="IPR053905">
    <property type="entry name" value="EF-G-like_DII"/>
</dbReference>
<dbReference type="SMART" id="SM00838">
    <property type="entry name" value="EFG_C"/>
    <property type="match status" value="1"/>
</dbReference>
<dbReference type="PRINTS" id="PR00315">
    <property type="entry name" value="ELONGATNFCT"/>
</dbReference>
<protein>
    <recommendedName>
        <fullName evidence="5">Tr-type G domain-containing protein</fullName>
    </recommendedName>
</protein>
<evidence type="ECO:0000259" key="5">
    <source>
        <dbReference type="PROSITE" id="PS51722"/>
    </source>
</evidence>
<dbReference type="InterPro" id="IPR005225">
    <property type="entry name" value="Small_GTP-bd"/>
</dbReference>
<evidence type="ECO:0000313" key="7">
    <source>
        <dbReference type="Proteomes" id="UP000663846"/>
    </source>
</evidence>
<dbReference type="InterPro" id="IPR000795">
    <property type="entry name" value="T_Tr_GTP-bd_dom"/>
</dbReference>
<dbReference type="PROSITE" id="PS00301">
    <property type="entry name" value="G_TR_1"/>
    <property type="match status" value="1"/>
</dbReference>
<feature type="region of interest" description="Disordered" evidence="4">
    <location>
        <begin position="454"/>
        <end position="483"/>
    </location>
</feature>
<dbReference type="PANTHER" id="PTHR43261">
    <property type="entry name" value="TRANSLATION ELONGATION FACTOR G-RELATED"/>
    <property type="match status" value="1"/>
</dbReference>
<dbReference type="PROSITE" id="PS51722">
    <property type="entry name" value="G_TR_2"/>
    <property type="match status" value="1"/>
</dbReference>
<dbReference type="NCBIfam" id="TIGR00231">
    <property type="entry name" value="small_GTP"/>
    <property type="match status" value="1"/>
</dbReference>
<feature type="region of interest" description="Disordered" evidence="4">
    <location>
        <begin position="23"/>
        <end position="44"/>
    </location>
</feature>
<dbReference type="InterPro" id="IPR041095">
    <property type="entry name" value="EFG_II"/>
</dbReference>
<dbReference type="Gene3D" id="2.40.30.10">
    <property type="entry name" value="Translation factors"/>
    <property type="match status" value="1"/>
</dbReference>
<dbReference type="InterPro" id="IPR027417">
    <property type="entry name" value="P-loop_NTPase"/>
</dbReference>